<keyword evidence="1 2" id="KW-0378">Hydrolase</keyword>
<dbReference type="PANTHER" id="PTHR43736:SF1">
    <property type="entry name" value="DIHYDRONEOPTERIN TRIPHOSPHATE DIPHOSPHATASE"/>
    <property type="match status" value="1"/>
</dbReference>
<reference evidence="4" key="1">
    <citation type="submission" date="2022-07" db="EMBL/GenBank/DDBJ databases">
        <title>Phylogenomic reconstructions and comparative analyses of Kickxellomycotina fungi.</title>
        <authorList>
            <person name="Reynolds N.K."/>
            <person name="Stajich J.E."/>
            <person name="Barry K."/>
            <person name="Grigoriev I.V."/>
            <person name="Crous P."/>
            <person name="Smith M.E."/>
        </authorList>
    </citation>
    <scope>NUCLEOTIDE SEQUENCE</scope>
    <source>
        <strain evidence="4">NRRL 1565</strain>
    </source>
</reference>
<evidence type="ECO:0000259" key="3">
    <source>
        <dbReference type="PROSITE" id="PS51462"/>
    </source>
</evidence>
<dbReference type="PROSITE" id="PS00893">
    <property type="entry name" value="NUDIX_BOX"/>
    <property type="match status" value="1"/>
</dbReference>
<dbReference type="Gene3D" id="3.90.79.10">
    <property type="entry name" value="Nucleoside Triphosphate Pyrophosphohydrolase"/>
    <property type="match status" value="1"/>
</dbReference>
<dbReference type="OrthoDB" id="276276at2759"/>
<organism evidence="4 5">
    <name type="scientific">Coemansia guatemalensis</name>
    <dbReference type="NCBI Taxonomy" id="2761395"/>
    <lineage>
        <taxon>Eukaryota</taxon>
        <taxon>Fungi</taxon>
        <taxon>Fungi incertae sedis</taxon>
        <taxon>Zoopagomycota</taxon>
        <taxon>Kickxellomycotina</taxon>
        <taxon>Kickxellomycetes</taxon>
        <taxon>Kickxellales</taxon>
        <taxon>Kickxellaceae</taxon>
        <taxon>Coemansia</taxon>
    </lineage>
</organism>
<protein>
    <recommendedName>
        <fullName evidence="3">Nudix hydrolase domain-containing protein</fullName>
    </recommendedName>
</protein>
<evidence type="ECO:0000313" key="5">
    <source>
        <dbReference type="Proteomes" id="UP001140094"/>
    </source>
</evidence>
<dbReference type="InterPro" id="IPR015797">
    <property type="entry name" value="NUDIX_hydrolase-like_dom_sf"/>
</dbReference>
<dbReference type="EMBL" id="JANBUO010001301">
    <property type="protein sequence ID" value="KAJ2798869.1"/>
    <property type="molecule type" value="Genomic_DNA"/>
</dbReference>
<accession>A0A9W8HRB9</accession>
<evidence type="ECO:0000313" key="4">
    <source>
        <dbReference type="EMBL" id="KAJ2798869.1"/>
    </source>
</evidence>
<evidence type="ECO:0000256" key="2">
    <source>
        <dbReference type="RuleBase" id="RU003476"/>
    </source>
</evidence>
<dbReference type="AlphaFoldDB" id="A0A9W8HRB9"/>
<dbReference type="GO" id="GO:0016787">
    <property type="term" value="F:hydrolase activity"/>
    <property type="evidence" value="ECO:0007669"/>
    <property type="project" value="UniProtKB-KW"/>
</dbReference>
<dbReference type="PROSITE" id="PS51462">
    <property type="entry name" value="NUDIX"/>
    <property type="match status" value="1"/>
</dbReference>
<dbReference type="SUPFAM" id="SSF55811">
    <property type="entry name" value="Nudix"/>
    <property type="match status" value="1"/>
</dbReference>
<proteinExistence type="inferred from homology"/>
<dbReference type="InterPro" id="IPR020476">
    <property type="entry name" value="Nudix_hydrolase"/>
</dbReference>
<evidence type="ECO:0000256" key="1">
    <source>
        <dbReference type="ARBA" id="ARBA00022801"/>
    </source>
</evidence>
<gene>
    <name evidence="4" type="ORF">H4R20_004658</name>
</gene>
<keyword evidence="5" id="KW-1185">Reference proteome</keyword>
<sequence length="192" mass="21144">MTLTTTTTSLDLYARQDAAQFIASYKGKPTPHRLVIGGAIAGPDASNPSVLIVQRAASERSYPNEWEIPGGHVDPGESILDAVSREIHEETGLSVTKVICEFDGFHYWTTKFMENESKNAKDNTYSVCTLQLNFCVQVSNSAMVVLNPEEHQKYAWCTAATIDQFSLSPDMRKVVANALSALLRIRSIDKSS</sequence>
<dbReference type="Proteomes" id="UP001140094">
    <property type="component" value="Unassembled WGS sequence"/>
</dbReference>
<dbReference type="InterPro" id="IPR020084">
    <property type="entry name" value="NUDIX_hydrolase_CS"/>
</dbReference>
<name>A0A9W8HRB9_9FUNG</name>
<feature type="domain" description="Nudix hydrolase" evidence="3">
    <location>
        <begin position="31"/>
        <end position="179"/>
    </location>
</feature>
<dbReference type="Pfam" id="PF00293">
    <property type="entry name" value="NUDIX"/>
    <property type="match status" value="1"/>
</dbReference>
<dbReference type="PANTHER" id="PTHR43736">
    <property type="entry name" value="ADP-RIBOSE PYROPHOSPHATASE"/>
    <property type="match status" value="1"/>
</dbReference>
<dbReference type="PRINTS" id="PR00502">
    <property type="entry name" value="NUDIXFAMILY"/>
</dbReference>
<dbReference type="CDD" id="cd02883">
    <property type="entry name" value="NUDIX_Hydrolase"/>
    <property type="match status" value="1"/>
</dbReference>
<dbReference type="InterPro" id="IPR000086">
    <property type="entry name" value="NUDIX_hydrolase_dom"/>
</dbReference>
<comment type="similarity">
    <text evidence="2">Belongs to the Nudix hydrolase family.</text>
</comment>
<comment type="caution">
    <text evidence="4">The sequence shown here is derived from an EMBL/GenBank/DDBJ whole genome shotgun (WGS) entry which is preliminary data.</text>
</comment>